<reference evidence="1" key="1">
    <citation type="submission" date="2021-02" db="EMBL/GenBank/DDBJ databases">
        <authorList>
            <person name="Nowell W R."/>
        </authorList>
    </citation>
    <scope>NUCLEOTIDE SEQUENCE</scope>
</reference>
<protein>
    <submittedName>
        <fullName evidence="1">Uncharacterized protein</fullName>
    </submittedName>
</protein>
<dbReference type="Proteomes" id="UP000663864">
    <property type="component" value="Unassembled WGS sequence"/>
</dbReference>
<dbReference type="EMBL" id="CAJOBD010013425">
    <property type="protein sequence ID" value="CAF4190476.1"/>
    <property type="molecule type" value="Genomic_DNA"/>
</dbReference>
<dbReference type="AlphaFoldDB" id="A0A815TUA1"/>
<name>A0A815TUA1_9BILA</name>
<sequence>MCTALGYGNLLSLNGPNPSSWRQYNFSYTATTTSAIIMFGFQNENNREYYLDAVSVVDNSAPTIELLKNPSFENSTTTATNWVQWCTSTCSGHPGVITSGTNCYLSTGNCFMDNCYALTGIDFLGQSFPTIIGHIYTVSFWLVLGGSGNTLDNRFYADII</sequence>
<dbReference type="Gene3D" id="2.60.120.260">
    <property type="entry name" value="Galactose-binding domain-like"/>
    <property type="match status" value="1"/>
</dbReference>
<comment type="caution">
    <text evidence="1">The sequence shown here is derived from an EMBL/GenBank/DDBJ whole genome shotgun (WGS) entry which is preliminary data.</text>
</comment>
<evidence type="ECO:0000313" key="3">
    <source>
        <dbReference type="Proteomes" id="UP000663864"/>
    </source>
</evidence>
<organism evidence="1 3">
    <name type="scientific">Rotaria sordida</name>
    <dbReference type="NCBI Taxonomy" id="392033"/>
    <lineage>
        <taxon>Eukaryota</taxon>
        <taxon>Metazoa</taxon>
        <taxon>Spiralia</taxon>
        <taxon>Gnathifera</taxon>
        <taxon>Rotifera</taxon>
        <taxon>Eurotatoria</taxon>
        <taxon>Bdelloidea</taxon>
        <taxon>Philodinida</taxon>
        <taxon>Philodinidae</taxon>
        <taxon>Rotaria</taxon>
    </lineage>
</organism>
<evidence type="ECO:0000313" key="1">
    <source>
        <dbReference type="EMBL" id="CAF1511460.1"/>
    </source>
</evidence>
<gene>
    <name evidence="2" type="ORF">JBS370_LOCUS35996</name>
    <name evidence="1" type="ORF">ZHD862_LOCUS37938</name>
</gene>
<dbReference type="Proteomes" id="UP000663836">
    <property type="component" value="Unassembled WGS sequence"/>
</dbReference>
<accession>A0A815TUA1</accession>
<proteinExistence type="predicted"/>
<evidence type="ECO:0000313" key="2">
    <source>
        <dbReference type="EMBL" id="CAF4190476.1"/>
    </source>
</evidence>
<dbReference type="EMBL" id="CAJNOT010007799">
    <property type="protein sequence ID" value="CAF1511460.1"/>
    <property type="molecule type" value="Genomic_DNA"/>
</dbReference>